<dbReference type="EMBL" id="KI660361">
    <property type="protein sequence ID" value="ETN74441.1"/>
    <property type="molecule type" value="Genomic_DNA"/>
</dbReference>
<name>W2SZL9_NECAM</name>
<keyword evidence="2" id="KW-1185">Reference proteome</keyword>
<organism evidence="1 2">
    <name type="scientific">Necator americanus</name>
    <name type="common">Human hookworm</name>
    <dbReference type="NCBI Taxonomy" id="51031"/>
    <lineage>
        <taxon>Eukaryota</taxon>
        <taxon>Metazoa</taxon>
        <taxon>Ecdysozoa</taxon>
        <taxon>Nematoda</taxon>
        <taxon>Chromadorea</taxon>
        <taxon>Rhabditida</taxon>
        <taxon>Rhabditina</taxon>
        <taxon>Rhabditomorpha</taxon>
        <taxon>Strongyloidea</taxon>
        <taxon>Ancylostomatidae</taxon>
        <taxon>Bunostominae</taxon>
        <taxon>Necator</taxon>
    </lineage>
</organism>
<protein>
    <submittedName>
        <fullName evidence="1">Uncharacterized protein</fullName>
    </submittedName>
</protein>
<proteinExistence type="predicted"/>
<gene>
    <name evidence="1" type="ORF">NECAME_12990</name>
</gene>
<dbReference type="Proteomes" id="UP000053676">
    <property type="component" value="Unassembled WGS sequence"/>
</dbReference>
<sequence>LQRNRTSTSTTINHYLFGYRTKEPEAAHQFVIERNQKEGIKQVKESCQRFLDLFTTRNRNRWHYWTMIKLQFLRSTAQYAHMVAPETYHLF</sequence>
<accession>W2SZL9</accession>
<evidence type="ECO:0000313" key="2">
    <source>
        <dbReference type="Proteomes" id="UP000053676"/>
    </source>
</evidence>
<feature type="non-terminal residue" evidence="1">
    <location>
        <position position="1"/>
    </location>
</feature>
<dbReference type="KEGG" id="nai:NECAME_12990"/>
<evidence type="ECO:0000313" key="1">
    <source>
        <dbReference type="EMBL" id="ETN74441.1"/>
    </source>
</evidence>
<reference evidence="2" key="1">
    <citation type="journal article" date="2014" name="Nat. Genet.">
        <title>Genome of the human hookworm Necator americanus.</title>
        <authorList>
            <person name="Tang Y.T."/>
            <person name="Gao X."/>
            <person name="Rosa B.A."/>
            <person name="Abubucker S."/>
            <person name="Hallsworth-Pepin K."/>
            <person name="Martin J."/>
            <person name="Tyagi R."/>
            <person name="Heizer E."/>
            <person name="Zhang X."/>
            <person name="Bhonagiri-Palsikar V."/>
            <person name="Minx P."/>
            <person name="Warren W.C."/>
            <person name="Wang Q."/>
            <person name="Zhan B."/>
            <person name="Hotez P.J."/>
            <person name="Sternberg P.W."/>
            <person name="Dougall A."/>
            <person name="Gaze S.T."/>
            <person name="Mulvenna J."/>
            <person name="Sotillo J."/>
            <person name="Ranganathan S."/>
            <person name="Rabelo E.M."/>
            <person name="Wilson R.K."/>
            <person name="Felgner P.L."/>
            <person name="Bethony J."/>
            <person name="Hawdon J.M."/>
            <person name="Gasser R.B."/>
            <person name="Loukas A."/>
            <person name="Mitreva M."/>
        </authorList>
    </citation>
    <scope>NUCLEOTIDE SEQUENCE [LARGE SCALE GENOMIC DNA]</scope>
</reference>
<dbReference type="AlphaFoldDB" id="W2SZL9"/>